<dbReference type="PANTHER" id="PTHR46224">
    <property type="entry name" value="ANKYRIN REPEAT FAMILY PROTEIN"/>
    <property type="match status" value="1"/>
</dbReference>
<accession>A0A9N8V1V1</accession>
<proteinExistence type="predicted"/>
<comment type="caution">
    <text evidence="1">The sequence shown here is derived from an EMBL/GenBank/DDBJ whole genome shotgun (WGS) entry which is preliminary data.</text>
</comment>
<evidence type="ECO:0000313" key="2">
    <source>
        <dbReference type="Proteomes" id="UP000789508"/>
    </source>
</evidence>
<reference evidence="1" key="1">
    <citation type="submission" date="2021-06" db="EMBL/GenBank/DDBJ databases">
        <authorList>
            <person name="Kallberg Y."/>
            <person name="Tangrot J."/>
            <person name="Rosling A."/>
        </authorList>
    </citation>
    <scope>NUCLEOTIDE SEQUENCE</scope>
    <source>
        <strain evidence="1">FL130A</strain>
    </source>
</reference>
<dbReference type="AlphaFoldDB" id="A0A9N8V1V1"/>
<dbReference type="SUPFAM" id="SSF48403">
    <property type="entry name" value="Ankyrin repeat"/>
    <property type="match status" value="1"/>
</dbReference>
<dbReference type="PANTHER" id="PTHR46224:SF64">
    <property type="entry name" value="IQ MOTIF AND ANKYRIN REPEAT DOMAIN-CONTAINING PROTEIN 1"/>
    <property type="match status" value="1"/>
</dbReference>
<dbReference type="Proteomes" id="UP000789508">
    <property type="component" value="Unassembled WGS sequence"/>
</dbReference>
<dbReference type="CDD" id="cd09917">
    <property type="entry name" value="F-box_SF"/>
    <property type="match status" value="1"/>
</dbReference>
<dbReference type="InterPro" id="IPR036770">
    <property type="entry name" value="Ankyrin_rpt-contain_sf"/>
</dbReference>
<sequence length="236" mass="27053">MSDILTIEKLPVEVLQQIFIFSSNHNFCLVSRTFYQVVTTQSSVKTYWLLHKYNYNYKQVLNRGLKWKFFNKDILLQLDHLYYQSQQSNSELAKPATFIPYNERPIPSRLLSKPDPDGKAYELVKILLERGASPDEPQGYPLMKSASLGRLDMARLLLSYKANGSICVNDYSPMVISVGKNNFDMVKLLVEYGVKPDEKSLEISVKMNLREITQFLLDHGAVPNRNVIAAIHNDTS</sequence>
<dbReference type="EMBL" id="CAJVPS010000005">
    <property type="protein sequence ID" value="CAG8438643.1"/>
    <property type="molecule type" value="Genomic_DNA"/>
</dbReference>
<dbReference type="InterPro" id="IPR051616">
    <property type="entry name" value="Cul2-RING_E3_ligase_SR"/>
</dbReference>
<dbReference type="OrthoDB" id="539213at2759"/>
<protein>
    <submittedName>
        <fullName evidence="1">8715_t:CDS:1</fullName>
    </submittedName>
</protein>
<dbReference type="Pfam" id="PF12796">
    <property type="entry name" value="Ank_2"/>
    <property type="match status" value="1"/>
</dbReference>
<evidence type="ECO:0000313" key="1">
    <source>
        <dbReference type="EMBL" id="CAG8438643.1"/>
    </source>
</evidence>
<keyword evidence="2" id="KW-1185">Reference proteome</keyword>
<name>A0A9N8V1V1_9GLOM</name>
<dbReference type="Gene3D" id="1.25.40.20">
    <property type="entry name" value="Ankyrin repeat-containing domain"/>
    <property type="match status" value="1"/>
</dbReference>
<organism evidence="1 2">
    <name type="scientific">Ambispora leptoticha</name>
    <dbReference type="NCBI Taxonomy" id="144679"/>
    <lineage>
        <taxon>Eukaryota</taxon>
        <taxon>Fungi</taxon>
        <taxon>Fungi incertae sedis</taxon>
        <taxon>Mucoromycota</taxon>
        <taxon>Glomeromycotina</taxon>
        <taxon>Glomeromycetes</taxon>
        <taxon>Archaeosporales</taxon>
        <taxon>Ambisporaceae</taxon>
        <taxon>Ambispora</taxon>
    </lineage>
</organism>
<gene>
    <name evidence="1" type="ORF">ALEPTO_LOCUS112</name>
</gene>
<dbReference type="InterPro" id="IPR002110">
    <property type="entry name" value="Ankyrin_rpt"/>
</dbReference>